<comment type="caution">
    <text evidence="1">The sequence shown here is derived from an EMBL/GenBank/DDBJ whole genome shotgun (WGS) entry which is preliminary data.</text>
</comment>
<evidence type="ECO:0008006" key="3">
    <source>
        <dbReference type="Google" id="ProtNLM"/>
    </source>
</evidence>
<name>A0A9P9W8K3_9PEZI</name>
<accession>A0A9P9W8K3</accession>
<keyword evidence="2" id="KW-1185">Reference proteome</keyword>
<proteinExistence type="predicted"/>
<evidence type="ECO:0000313" key="2">
    <source>
        <dbReference type="Proteomes" id="UP000829685"/>
    </source>
</evidence>
<dbReference type="OrthoDB" id="5403997at2759"/>
<evidence type="ECO:0000313" key="1">
    <source>
        <dbReference type="EMBL" id="KAI1850191.1"/>
    </source>
</evidence>
<dbReference type="Proteomes" id="UP000829685">
    <property type="component" value="Unassembled WGS sequence"/>
</dbReference>
<gene>
    <name evidence="1" type="ORF">JX265_013470</name>
</gene>
<dbReference type="AlphaFoldDB" id="A0A9P9W8K3"/>
<dbReference type="EMBL" id="JAFIMR010000071">
    <property type="protein sequence ID" value="KAI1850191.1"/>
    <property type="molecule type" value="Genomic_DNA"/>
</dbReference>
<sequence length="75" mass="7781">MPARVRSAPKGTFGAAYETITSPENAAVVRSVAVFGAAVAFLSSPWAEFLLPPYVFSQAHPRAALAAPLPSNAPL</sequence>
<protein>
    <recommendedName>
        <fullName evidence="3">TOM core complex subunit Tom6</fullName>
    </recommendedName>
</protein>
<reference evidence="1" key="1">
    <citation type="submission" date="2021-03" db="EMBL/GenBank/DDBJ databases">
        <title>Revisited historic fungal species revealed as producer of novel bioactive compounds through whole genome sequencing and comparative genomics.</title>
        <authorList>
            <person name="Vignolle G.A."/>
            <person name="Hochenegger N."/>
            <person name="Mach R.L."/>
            <person name="Mach-Aigner A.R."/>
            <person name="Javad Rahimi M."/>
            <person name="Salim K.A."/>
            <person name="Chan C.M."/>
            <person name="Lim L.B.L."/>
            <person name="Cai F."/>
            <person name="Druzhinina I.S."/>
            <person name="U'Ren J.M."/>
            <person name="Derntl C."/>
        </authorList>
    </citation>
    <scope>NUCLEOTIDE SEQUENCE</scope>
    <source>
        <strain evidence="1">TUCIM 5799</strain>
    </source>
</reference>
<organism evidence="1 2">
    <name type="scientific">Neoarthrinium moseri</name>
    <dbReference type="NCBI Taxonomy" id="1658444"/>
    <lineage>
        <taxon>Eukaryota</taxon>
        <taxon>Fungi</taxon>
        <taxon>Dikarya</taxon>
        <taxon>Ascomycota</taxon>
        <taxon>Pezizomycotina</taxon>
        <taxon>Sordariomycetes</taxon>
        <taxon>Xylariomycetidae</taxon>
        <taxon>Amphisphaeriales</taxon>
        <taxon>Apiosporaceae</taxon>
        <taxon>Neoarthrinium</taxon>
    </lineage>
</organism>